<feature type="transmembrane region" description="Helical" evidence="14">
    <location>
        <begin position="241"/>
        <end position="260"/>
    </location>
</feature>
<evidence type="ECO:0000256" key="12">
    <source>
        <dbReference type="ARBA" id="ARBA00023136"/>
    </source>
</evidence>
<evidence type="ECO:0000256" key="14">
    <source>
        <dbReference type="SAM" id="Phobius"/>
    </source>
</evidence>
<evidence type="ECO:0000256" key="13">
    <source>
        <dbReference type="SAM" id="MobiDB-lite"/>
    </source>
</evidence>
<feature type="transmembrane region" description="Helical" evidence="14">
    <location>
        <begin position="161"/>
        <end position="180"/>
    </location>
</feature>
<evidence type="ECO:0000256" key="1">
    <source>
        <dbReference type="ARBA" id="ARBA00001974"/>
    </source>
</evidence>
<organism evidence="16 17">
    <name type="scientific">Micromonospora zhanjiangensis</name>
    <dbReference type="NCBI Taxonomy" id="1522057"/>
    <lineage>
        <taxon>Bacteria</taxon>
        <taxon>Bacillati</taxon>
        <taxon>Actinomycetota</taxon>
        <taxon>Actinomycetes</taxon>
        <taxon>Micromonosporales</taxon>
        <taxon>Micromonosporaceae</taxon>
        <taxon>Micromonospora</taxon>
    </lineage>
</organism>
<evidence type="ECO:0000256" key="7">
    <source>
        <dbReference type="ARBA" id="ARBA00022827"/>
    </source>
</evidence>
<proteinExistence type="predicted"/>
<feature type="transmembrane region" description="Helical" evidence="14">
    <location>
        <begin position="280"/>
        <end position="297"/>
    </location>
</feature>
<keyword evidence="17" id="KW-1185">Reference proteome</keyword>
<feature type="transmembrane region" description="Helical" evidence="14">
    <location>
        <begin position="341"/>
        <end position="366"/>
    </location>
</feature>
<dbReference type="Pfam" id="PF01794">
    <property type="entry name" value="Ferric_reduct"/>
    <property type="match status" value="1"/>
</dbReference>
<evidence type="ECO:0000256" key="9">
    <source>
        <dbReference type="ARBA" id="ARBA00023002"/>
    </source>
</evidence>
<evidence type="ECO:0000256" key="5">
    <source>
        <dbReference type="ARBA" id="ARBA00022714"/>
    </source>
</evidence>
<keyword evidence="12 14" id="KW-0472">Membrane</keyword>
<dbReference type="InterPro" id="IPR039261">
    <property type="entry name" value="FNR_nucleotide-bd"/>
</dbReference>
<keyword evidence="7" id="KW-0274">FAD</keyword>
<feature type="transmembrane region" description="Helical" evidence="14">
    <location>
        <begin position="200"/>
        <end position="221"/>
    </location>
</feature>
<gene>
    <name evidence="16" type="ORF">ACFOX0_03050</name>
</gene>
<evidence type="ECO:0000259" key="15">
    <source>
        <dbReference type="PROSITE" id="PS51384"/>
    </source>
</evidence>
<keyword evidence="6" id="KW-0479">Metal-binding</keyword>
<keyword evidence="3" id="KW-0285">Flavoprotein</keyword>
<dbReference type="Proteomes" id="UP001595868">
    <property type="component" value="Unassembled WGS sequence"/>
</dbReference>
<dbReference type="RefSeq" id="WP_377541905.1">
    <property type="nucleotide sequence ID" value="NZ_JBHSBN010000002.1"/>
</dbReference>
<dbReference type="Pfam" id="PF08022">
    <property type="entry name" value="FAD_binding_8"/>
    <property type="match status" value="1"/>
</dbReference>
<evidence type="ECO:0000256" key="3">
    <source>
        <dbReference type="ARBA" id="ARBA00022630"/>
    </source>
</evidence>
<dbReference type="InterPro" id="IPR013112">
    <property type="entry name" value="FAD-bd_8"/>
</dbReference>
<dbReference type="InterPro" id="IPR050415">
    <property type="entry name" value="MRET"/>
</dbReference>
<dbReference type="Gene3D" id="2.40.30.10">
    <property type="entry name" value="Translation factors"/>
    <property type="match status" value="1"/>
</dbReference>
<dbReference type="Gene3D" id="3.40.50.80">
    <property type="entry name" value="Nucleotide-binding domain of ferredoxin-NADP reductase (FNR) module"/>
    <property type="match status" value="1"/>
</dbReference>
<keyword evidence="9" id="KW-0560">Oxidoreductase</keyword>
<dbReference type="PANTHER" id="PTHR47354">
    <property type="entry name" value="NADH OXIDOREDUCTASE HCR"/>
    <property type="match status" value="1"/>
</dbReference>
<evidence type="ECO:0000313" key="16">
    <source>
        <dbReference type="EMBL" id="MFC4104918.1"/>
    </source>
</evidence>
<sequence>MKRDVETREPLTNWVSTLRDAPDPFADFDEPADLDEPEPRANRAPGPRDGWTGEQPRLAPTGEQPLLGRTGEQFRSGRTGEMPRRSSWTGEQPRVDRTGEIPRRTRTAERPGFTRTGEHPSLARTGEHPRVAESQYQPAQPGPAQHREGEAPEPYDKGGRLFFHIVFWCALAASVELWWLNTAPGSVRSTTDILLAGGRLTGMVGGFLMLAQVLLMSRVWWLERWIGAHSLLIWHRELGGALLFMILAHVGLITVGYSQLGQQSVVEGTWSLITEYEDMIGATVATGILVATGLLAIRAVRRVMPYELWYYLHLTTYLILLLSYGHQFATGQELVKAGFGRYYWIGLYLFVVACLVWGRVITPLMLNARHRLRVERVVDEAAPGMISIYVSGRRLEDLNARAGQYFRWRFLTAGCWWQAHPFSLSAAPNEHFLRLTIKVVGDHTEQLQHLRPGVRVFIEGPSGVFTADRRIRPRALLIAGGSGIAPIRALLEDLPPMTVVIYRARNEEELVFRRELDWLAREREAQVWYVLGSRDDPAPQHLFTAKGMRELVPDVRRRDVFLCGPQGLVDTSVRALRRLRVPRRQIHLDPFEF</sequence>
<dbReference type="InterPro" id="IPR017927">
    <property type="entry name" value="FAD-bd_FR_type"/>
</dbReference>
<evidence type="ECO:0000256" key="2">
    <source>
        <dbReference type="ARBA" id="ARBA00004141"/>
    </source>
</evidence>
<accession>A0ABV8KFR2</accession>
<feature type="domain" description="FAD-binding FR-type" evidence="15">
    <location>
        <begin position="367"/>
        <end position="468"/>
    </location>
</feature>
<keyword evidence="11" id="KW-0411">Iron-sulfur</keyword>
<evidence type="ECO:0000256" key="4">
    <source>
        <dbReference type="ARBA" id="ARBA00022692"/>
    </source>
</evidence>
<keyword evidence="5" id="KW-0001">2Fe-2S</keyword>
<dbReference type="PANTHER" id="PTHR47354:SF8">
    <property type="entry name" value="1,2-PHENYLACETYL-COA EPOXIDASE, SUBUNIT E"/>
    <property type="match status" value="1"/>
</dbReference>
<dbReference type="PRINTS" id="PR00410">
    <property type="entry name" value="PHEHYDRXLASE"/>
</dbReference>
<comment type="subcellular location">
    <subcellularLocation>
        <location evidence="2">Membrane</location>
        <topology evidence="2">Multi-pass membrane protein</topology>
    </subcellularLocation>
</comment>
<keyword evidence="8 14" id="KW-1133">Transmembrane helix</keyword>
<evidence type="ECO:0000256" key="10">
    <source>
        <dbReference type="ARBA" id="ARBA00023004"/>
    </source>
</evidence>
<evidence type="ECO:0000256" key="11">
    <source>
        <dbReference type="ARBA" id="ARBA00023014"/>
    </source>
</evidence>
<protein>
    <submittedName>
        <fullName evidence="16">Ferric reductase-like transmembrane domain-containing protein</fullName>
    </submittedName>
</protein>
<keyword evidence="10" id="KW-0408">Iron</keyword>
<feature type="compositionally biased region" description="Basic and acidic residues" evidence="13">
    <location>
        <begin position="93"/>
        <end position="109"/>
    </location>
</feature>
<feature type="compositionally biased region" description="Acidic residues" evidence="13">
    <location>
        <begin position="26"/>
        <end position="36"/>
    </location>
</feature>
<reference evidence="17" key="1">
    <citation type="journal article" date="2019" name="Int. J. Syst. Evol. Microbiol.">
        <title>The Global Catalogue of Microorganisms (GCM) 10K type strain sequencing project: providing services to taxonomists for standard genome sequencing and annotation.</title>
        <authorList>
            <consortium name="The Broad Institute Genomics Platform"/>
            <consortium name="The Broad Institute Genome Sequencing Center for Infectious Disease"/>
            <person name="Wu L."/>
            <person name="Ma J."/>
        </authorList>
    </citation>
    <scope>NUCLEOTIDE SEQUENCE [LARGE SCALE GENOMIC DNA]</scope>
    <source>
        <strain evidence="17">2902at01</strain>
    </source>
</reference>
<dbReference type="EMBL" id="JBHSBN010000002">
    <property type="protein sequence ID" value="MFC4104918.1"/>
    <property type="molecule type" value="Genomic_DNA"/>
</dbReference>
<dbReference type="Pfam" id="PF00175">
    <property type="entry name" value="NAD_binding_1"/>
    <property type="match status" value="1"/>
</dbReference>
<dbReference type="InterPro" id="IPR013130">
    <property type="entry name" value="Fe3_Rdtase_TM_dom"/>
</dbReference>
<dbReference type="InterPro" id="IPR017938">
    <property type="entry name" value="Riboflavin_synthase-like_b-brl"/>
</dbReference>
<dbReference type="CDD" id="cd06198">
    <property type="entry name" value="FNR_like_3"/>
    <property type="match status" value="1"/>
</dbReference>
<feature type="transmembrane region" description="Helical" evidence="14">
    <location>
        <begin position="309"/>
        <end position="329"/>
    </location>
</feature>
<feature type="region of interest" description="Disordered" evidence="13">
    <location>
        <begin position="1"/>
        <end position="153"/>
    </location>
</feature>
<dbReference type="SUPFAM" id="SSF52343">
    <property type="entry name" value="Ferredoxin reductase-like, C-terminal NADP-linked domain"/>
    <property type="match status" value="1"/>
</dbReference>
<dbReference type="SUPFAM" id="SSF63380">
    <property type="entry name" value="Riboflavin synthase domain-like"/>
    <property type="match status" value="1"/>
</dbReference>
<dbReference type="PROSITE" id="PS51384">
    <property type="entry name" value="FAD_FR"/>
    <property type="match status" value="1"/>
</dbReference>
<name>A0ABV8KFR2_9ACTN</name>
<comment type="cofactor">
    <cofactor evidence="1">
        <name>FAD</name>
        <dbReference type="ChEBI" id="CHEBI:57692"/>
    </cofactor>
</comment>
<evidence type="ECO:0000313" key="17">
    <source>
        <dbReference type="Proteomes" id="UP001595868"/>
    </source>
</evidence>
<keyword evidence="4 14" id="KW-0812">Transmembrane</keyword>
<evidence type="ECO:0000256" key="6">
    <source>
        <dbReference type="ARBA" id="ARBA00022723"/>
    </source>
</evidence>
<evidence type="ECO:0000256" key="8">
    <source>
        <dbReference type="ARBA" id="ARBA00022989"/>
    </source>
</evidence>
<dbReference type="InterPro" id="IPR001433">
    <property type="entry name" value="OxRdtase_FAD/NAD-bd"/>
</dbReference>
<comment type="caution">
    <text evidence="16">The sequence shown here is derived from an EMBL/GenBank/DDBJ whole genome shotgun (WGS) entry which is preliminary data.</text>
</comment>